<name>A0A853F322_9GAMM</name>
<accession>A0A853F322</accession>
<dbReference type="AlphaFoldDB" id="A0A853F322"/>
<organism evidence="1 2">
    <name type="scientific">Candidatus Thiodubiliella endoseptemdiera</name>
    <dbReference type="NCBI Taxonomy" id="2738886"/>
    <lineage>
        <taxon>Bacteria</taxon>
        <taxon>Pseudomonadati</taxon>
        <taxon>Pseudomonadota</taxon>
        <taxon>Gammaproteobacteria</taxon>
        <taxon>Candidatus Pseudothioglobaceae</taxon>
        <taxon>Candidatus Thiodubiliella</taxon>
    </lineage>
</organism>
<protein>
    <submittedName>
        <fullName evidence="1">Uncharacterized protein</fullName>
    </submittedName>
</protein>
<sequence>MKTTEWHCNSCTTGVENNQEVSLVINQKTYTGTVTSNSATITVAATDLQALTHGQTYSP</sequence>
<comment type="caution">
    <text evidence="1">The sequence shown here is derived from an EMBL/GenBank/DDBJ whole genome shotgun (WGS) entry which is preliminary data.</text>
</comment>
<dbReference type="EMBL" id="JACCHT010000002">
    <property type="protein sequence ID" value="NYT27936.1"/>
    <property type="molecule type" value="Genomic_DNA"/>
</dbReference>
<evidence type="ECO:0000313" key="1">
    <source>
        <dbReference type="EMBL" id="NYT27936.1"/>
    </source>
</evidence>
<dbReference type="Proteomes" id="UP000568751">
    <property type="component" value="Unassembled WGS sequence"/>
</dbReference>
<dbReference type="InterPro" id="IPR013783">
    <property type="entry name" value="Ig-like_fold"/>
</dbReference>
<proteinExistence type="predicted"/>
<reference evidence="1 2" key="1">
    <citation type="submission" date="2020-05" db="EMBL/GenBank/DDBJ databases">
        <title>Horizontal transmission and recombination maintain forever young bacterial symbiont genomes.</title>
        <authorList>
            <person name="Russell S.L."/>
            <person name="Pepper-Tunick E."/>
            <person name="Svedberg J."/>
            <person name="Byrne A."/>
            <person name="Ruelas Castillo J."/>
            <person name="Vollmers C."/>
            <person name="Beinart R.A."/>
            <person name="Corbett-Detig R."/>
        </authorList>
    </citation>
    <scope>NUCLEOTIDE SEQUENCE [LARGE SCALE GENOMIC DNA]</scope>
    <source>
        <strain evidence="1">455</strain>
    </source>
</reference>
<dbReference type="Gene3D" id="2.60.40.10">
    <property type="entry name" value="Immunoglobulins"/>
    <property type="match status" value="1"/>
</dbReference>
<gene>
    <name evidence="1" type="ORF">H0A76_08595</name>
</gene>
<evidence type="ECO:0000313" key="2">
    <source>
        <dbReference type="Proteomes" id="UP000568751"/>
    </source>
</evidence>